<dbReference type="GO" id="GO:0103068">
    <property type="term" value="F:leukotriene C4 gamma-glutamyl transferase activity"/>
    <property type="evidence" value="ECO:0007669"/>
    <property type="project" value="UniProtKB-EC"/>
</dbReference>
<evidence type="ECO:0000313" key="14">
    <source>
        <dbReference type="Proteomes" id="UP000215633"/>
    </source>
</evidence>
<evidence type="ECO:0000256" key="5">
    <source>
        <dbReference type="ARBA" id="ARBA00022801"/>
    </source>
</evidence>
<keyword evidence="4 11" id="KW-0808">Transferase</keyword>
<feature type="binding site" evidence="10">
    <location>
        <position position="490"/>
    </location>
    <ligand>
        <name>L-glutamate</name>
        <dbReference type="ChEBI" id="CHEBI:29985"/>
    </ligand>
</feature>
<feature type="signal peptide" evidence="12">
    <location>
        <begin position="1"/>
        <end position="21"/>
    </location>
</feature>
<dbReference type="GO" id="GO:0006750">
    <property type="term" value="P:glutathione biosynthetic process"/>
    <property type="evidence" value="ECO:0007669"/>
    <property type="project" value="UniProtKB-KW"/>
</dbReference>
<dbReference type="InterPro" id="IPR000101">
    <property type="entry name" value="GGT_peptidase"/>
</dbReference>
<name>A0A261VZW1_9BORD</name>
<comment type="catalytic activity">
    <reaction evidence="2 11">
        <text>glutathione + H2O = L-cysteinylglycine + L-glutamate</text>
        <dbReference type="Rhea" id="RHEA:28807"/>
        <dbReference type="ChEBI" id="CHEBI:15377"/>
        <dbReference type="ChEBI" id="CHEBI:29985"/>
        <dbReference type="ChEBI" id="CHEBI:57925"/>
        <dbReference type="ChEBI" id="CHEBI:61694"/>
        <dbReference type="EC" id="3.4.19.13"/>
    </reaction>
</comment>
<sequence length="583" mass="61863">MHIRQWTAALCAALLCGPAAGQVAVPAHENLNPEAASGYQAKQAVSARHFMVATANPLATQAGYRILKAGGSAADAAIAAQLVLGLTEPQSSGIGGGGFMVHYAAGPRQVRVYDSRETAPAAARPDRFMRDGKPLPFRQAVDSGLSVGTPGLLRGLELAHRQQGRLPWRTLFQPAIELATQGFEVSPRLHAMVAESREALAAQPAAARYFLAPDGQPWPVGHVLKNPEYAEVLRRVADKGAAAFYHGDIAHDIVAAVRAHATPGDLSVADLAGYKARVREPVCGDYRGYRLCGAPPPSSGPLAVLQMLGVLEHFPMDKLGPRSVQAAHYFAEAGRLAYADRGFYVADPDFARVPTQAMLAPAYLARRAALVRPDRSMGTALPGDPAGLLASRARDDALELPSTTHVSVVDAQGNVVSMTNTIESAFGSKIFVRGFLLNNELTDFSLSFKDPEGRLVANRVQGGKRPRSSMAPMIVFRDDQPYLAVGSPGGSAIINYVAKTLVGVLDWNLDIQQAISLPNLGSRNQATELERGSSLQDLAPALRGMGHEVKMVDFPSGLQGIVIRPGELVGGADPRREGLALGE</sequence>
<dbReference type="AlphaFoldDB" id="A0A261VZW1"/>
<dbReference type="Proteomes" id="UP000215633">
    <property type="component" value="Unassembled WGS sequence"/>
</dbReference>
<dbReference type="UniPathway" id="UPA00204"/>
<evidence type="ECO:0000256" key="6">
    <source>
        <dbReference type="ARBA" id="ARBA00023145"/>
    </source>
</evidence>
<dbReference type="EMBL" id="NEVT01000003">
    <property type="protein sequence ID" value="OZI79150.1"/>
    <property type="molecule type" value="Genomic_DNA"/>
</dbReference>
<evidence type="ECO:0000256" key="12">
    <source>
        <dbReference type="SAM" id="SignalP"/>
    </source>
</evidence>
<comment type="similarity">
    <text evidence="3 11">Belongs to the gamma-glutamyltransferase family.</text>
</comment>
<comment type="subunit">
    <text evidence="11">This enzyme consists of two polypeptide chains, which are synthesized in precursor form from a single polypeptide.</text>
</comment>
<keyword evidence="5 11" id="KW-0378">Hydrolase</keyword>
<evidence type="ECO:0000256" key="9">
    <source>
        <dbReference type="PIRSR" id="PIRSR600101-1"/>
    </source>
</evidence>
<comment type="caution">
    <text evidence="13">The sequence shown here is derived from an EMBL/GenBank/DDBJ whole genome shotgun (WGS) entry which is preliminary data.</text>
</comment>
<dbReference type="NCBIfam" id="TIGR00066">
    <property type="entry name" value="g_glut_trans"/>
    <property type="match status" value="1"/>
</dbReference>
<dbReference type="Gene3D" id="3.60.20.40">
    <property type="match status" value="1"/>
</dbReference>
<dbReference type="InterPro" id="IPR055262">
    <property type="entry name" value="GGT_CS"/>
</dbReference>
<protein>
    <recommendedName>
        <fullName evidence="11">Glutathione hydrolase proenzyme</fullName>
        <ecNumber evidence="11">2.3.2.2</ecNumber>
        <ecNumber evidence="11">3.4.19.13</ecNumber>
    </recommendedName>
    <component>
        <recommendedName>
            <fullName evidence="11">Glutathione hydrolase large chain</fullName>
        </recommendedName>
    </component>
    <component>
        <recommendedName>
            <fullName evidence="11">Glutathione hydrolase small chain</fullName>
        </recommendedName>
    </component>
</protein>
<dbReference type="GO" id="GO:0036374">
    <property type="term" value="F:glutathione hydrolase activity"/>
    <property type="evidence" value="ECO:0007669"/>
    <property type="project" value="UniProtKB-UniRule"/>
</dbReference>
<dbReference type="GO" id="GO:0006751">
    <property type="term" value="P:glutathione catabolic process"/>
    <property type="evidence" value="ECO:0007669"/>
    <property type="project" value="UniProtKB-UniRule"/>
</dbReference>
<dbReference type="PRINTS" id="PR01210">
    <property type="entry name" value="GGTRANSPTASE"/>
</dbReference>
<keyword evidence="7 11" id="KW-0012">Acyltransferase</keyword>
<evidence type="ECO:0000256" key="2">
    <source>
        <dbReference type="ARBA" id="ARBA00001089"/>
    </source>
</evidence>
<evidence type="ECO:0000256" key="11">
    <source>
        <dbReference type="RuleBase" id="RU368036"/>
    </source>
</evidence>
<keyword evidence="14" id="KW-1185">Reference proteome</keyword>
<keyword evidence="11" id="KW-0317">Glutathione biosynthesis</keyword>
<keyword evidence="6 11" id="KW-0865">Zymogen</keyword>
<dbReference type="PANTHER" id="PTHR43199:SF1">
    <property type="entry name" value="GLUTATHIONE HYDROLASE PROENZYME"/>
    <property type="match status" value="1"/>
</dbReference>
<dbReference type="PANTHER" id="PTHR43199">
    <property type="entry name" value="GLUTATHIONE HYDROLASE"/>
    <property type="match status" value="1"/>
</dbReference>
<evidence type="ECO:0000256" key="8">
    <source>
        <dbReference type="ARBA" id="ARBA00047417"/>
    </source>
</evidence>
<dbReference type="RefSeq" id="WP_094805803.1">
    <property type="nucleotide sequence ID" value="NZ_NEVT01000003.1"/>
</dbReference>
<dbReference type="InterPro" id="IPR051792">
    <property type="entry name" value="GGT_bact"/>
</dbReference>
<evidence type="ECO:0000256" key="4">
    <source>
        <dbReference type="ARBA" id="ARBA00022679"/>
    </source>
</evidence>
<feature type="active site" description="Nucleophile" evidence="9">
    <location>
        <position position="403"/>
    </location>
</feature>
<feature type="binding site" evidence="10">
    <location>
        <begin position="468"/>
        <end position="469"/>
    </location>
    <ligand>
        <name>L-glutamate</name>
        <dbReference type="ChEBI" id="CHEBI:29985"/>
    </ligand>
</feature>
<feature type="binding site" evidence="10">
    <location>
        <position position="116"/>
    </location>
    <ligand>
        <name>L-glutamate</name>
        <dbReference type="ChEBI" id="CHEBI:29985"/>
    </ligand>
</feature>
<comment type="catalytic activity">
    <reaction evidence="8 11">
        <text>an N-terminal (5-L-glutamyl)-[peptide] + an alpha-amino acid = 5-L-glutamyl amino acid + an N-terminal L-alpha-aminoacyl-[peptide]</text>
        <dbReference type="Rhea" id="RHEA:23904"/>
        <dbReference type="Rhea" id="RHEA-COMP:9780"/>
        <dbReference type="Rhea" id="RHEA-COMP:9795"/>
        <dbReference type="ChEBI" id="CHEBI:77644"/>
        <dbReference type="ChEBI" id="CHEBI:78597"/>
        <dbReference type="ChEBI" id="CHEBI:78599"/>
        <dbReference type="ChEBI" id="CHEBI:78608"/>
        <dbReference type="EC" id="2.3.2.2"/>
    </reaction>
</comment>
<dbReference type="InterPro" id="IPR029055">
    <property type="entry name" value="Ntn_hydrolases_N"/>
</dbReference>
<evidence type="ECO:0000256" key="3">
    <source>
        <dbReference type="ARBA" id="ARBA00009381"/>
    </source>
</evidence>
<comment type="catalytic activity">
    <reaction evidence="1 11">
        <text>an S-substituted glutathione + H2O = an S-substituted L-cysteinylglycine + L-glutamate</text>
        <dbReference type="Rhea" id="RHEA:59468"/>
        <dbReference type="ChEBI" id="CHEBI:15377"/>
        <dbReference type="ChEBI" id="CHEBI:29985"/>
        <dbReference type="ChEBI" id="CHEBI:90779"/>
        <dbReference type="ChEBI" id="CHEBI:143103"/>
        <dbReference type="EC" id="3.4.19.13"/>
    </reaction>
</comment>
<organism evidence="13 14">
    <name type="scientific">Bordetella genomosp. 2</name>
    <dbReference type="NCBI Taxonomy" id="1983456"/>
    <lineage>
        <taxon>Bacteria</taxon>
        <taxon>Pseudomonadati</taxon>
        <taxon>Pseudomonadota</taxon>
        <taxon>Betaproteobacteria</taxon>
        <taxon>Burkholderiales</taxon>
        <taxon>Alcaligenaceae</taxon>
        <taxon>Bordetella</taxon>
    </lineage>
</organism>
<dbReference type="EC" id="2.3.2.2" evidence="11"/>
<comment type="PTM">
    <text evidence="11">Cleaved by autocatalysis into a large and a small subunit.</text>
</comment>
<dbReference type="EC" id="3.4.19.13" evidence="11"/>
<accession>A0A261VZW1</accession>
<feature type="binding site" evidence="10">
    <location>
        <position position="443"/>
    </location>
    <ligand>
        <name>L-glutamate</name>
        <dbReference type="ChEBI" id="CHEBI:29985"/>
    </ligand>
</feature>
<evidence type="ECO:0000256" key="1">
    <source>
        <dbReference type="ARBA" id="ARBA00001049"/>
    </source>
</evidence>
<dbReference type="Gene3D" id="1.10.246.130">
    <property type="match status" value="1"/>
</dbReference>
<keyword evidence="12" id="KW-0732">Signal</keyword>
<evidence type="ECO:0000256" key="7">
    <source>
        <dbReference type="ARBA" id="ARBA00023315"/>
    </source>
</evidence>
<dbReference type="InterPro" id="IPR043137">
    <property type="entry name" value="GGT_ssub_C"/>
</dbReference>
<feature type="chain" id="PRO_5012469930" description="Glutathione hydrolase proenzyme" evidence="12">
    <location>
        <begin position="22"/>
        <end position="583"/>
    </location>
</feature>
<dbReference type="InterPro" id="IPR043138">
    <property type="entry name" value="GGT_lsub"/>
</dbReference>
<reference evidence="14" key="1">
    <citation type="submission" date="2017-05" db="EMBL/GenBank/DDBJ databases">
        <title>Complete and WGS of Bordetella genogroups.</title>
        <authorList>
            <person name="Spilker T."/>
            <person name="Lipuma J."/>
        </authorList>
    </citation>
    <scope>NUCLEOTIDE SEQUENCE [LARGE SCALE GENOMIC DNA]</scope>
    <source>
        <strain evidence="14">AU8256</strain>
    </source>
</reference>
<dbReference type="Pfam" id="PF01019">
    <property type="entry name" value="G_glu_transpept"/>
    <property type="match status" value="1"/>
</dbReference>
<comment type="pathway">
    <text evidence="11">Sulfur metabolism; glutathione metabolism.</text>
</comment>
<dbReference type="SUPFAM" id="SSF56235">
    <property type="entry name" value="N-terminal nucleophile aminohydrolases (Ntn hydrolases)"/>
    <property type="match status" value="1"/>
</dbReference>
<evidence type="ECO:0000313" key="13">
    <source>
        <dbReference type="EMBL" id="OZI79150.1"/>
    </source>
</evidence>
<proteinExistence type="inferred from homology"/>
<dbReference type="PROSITE" id="PS00462">
    <property type="entry name" value="G_GLU_TRANSPEPTIDASE"/>
    <property type="match status" value="1"/>
</dbReference>
<gene>
    <name evidence="13" type="ORF">CAL24_04210</name>
</gene>
<evidence type="ECO:0000256" key="10">
    <source>
        <dbReference type="PIRSR" id="PIRSR600101-2"/>
    </source>
</evidence>